<evidence type="ECO:0000313" key="2">
    <source>
        <dbReference type="Proteomes" id="UP000790709"/>
    </source>
</evidence>
<gene>
    <name evidence="1" type="ORF">BV22DRAFT_986942</name>
</gene>
<name>A0ACB8BCN8_9AGAM</name>
<dbReference type="Proteomes" id="UP000790709">
    <property type="component" value="Unassembled WGS sequence"/>
</dbReference>
<feature type="non-terminal residue" evidence="1">
    <location>
        <position position="1"/>
    </location>
</feature>
<proteinExistence type="predicted"/>
<dbReference type="EMBL" id="MU266458">
    <property type="protein sequence ID" value="KAH7923259.1"/>
    <property type="molecule type" value="Genomic_DNA"/>
</dbReference>
<reference evidence="1" key="1">
    <citation type="journal article" date="2021" name="New Phytol.">
        <title>Evolutionary innovations through gain and loss of genes in the ectomycorrhizal Boletales.</title>
        <authorList>
            <person name="Wu G."/>
            <person name="Miyauchi S."/>
            <person name="Morin E."/>
            <person name="Kuo A."/>
            <person name="Drula E."/>
            <person name="Varga T."/>
            <person name="Kohler A."/>
            <person name="Feng B."/>
            <person name="Cao Y."/>
            <person name="Lipzen A."/>
            <person name="Daum C."/>
            <person name="Hundley H."/>
            <person name="Pangilinan J."/>
            <person name="Johnson J."/>
            <person name="Barry K."/>
            <person name="LaButti K."/>
            <person name="Ng V."/>
            <person name="Ahrendt S."/>
            <person name="Min B."/>
            <person name="Choi I.G."/>
            <person name="Park H."/>
            <person name="Plett J.M."/>
            <person name="Magnuson J."/>
            <person name="Spatafora J.W."/>
            <person name="Nagy L.G."/>
            <person name="Henrissat B."/>
            <person name="Grigoriev I.V."/>
            <person name="Yang Z.L."/>
            <person name="Xu J."/>
            <person name="Martin F.M."/>
        </authorList>
    </citation>
    <scope>NUCLEOTIDE SEQUENCE</scope>
    <source>
        <strain evidence="1">KUC20120723A-06</strain>
    </source>
</reference>
<keyword evidence="2" id="KW-1185">Reference proteome</keyword>
<sequence length="191" mass="22227">VPIVWETWRTEAEADLDASNKRLRKAQEKYEKDYKSWKARQEQPGASTRTKGRGKAKEKDDQPQPPKQPKLRMQKDEPVNLLRLATALKIFCGRSIRLSMLPRANELLREYLLEFKRLYGVGAMKPNFHWSVHLVEQVKDYGPVYNFWAFLSERLNKLLKSSNSNNRTGGGQVEISMMREFLRGAQIDSMV</sequence>
<feature type="non-terminal residue" evidence="1">
    <location>
        <position position="191"/>
    </location>
</feature>
<comment type="caution">
    <text evidence="1">The sequence shown here is derived from an EMBL/GenBank/DDBJ whole genome shotgun (WGS) entry which is preliminary data.</text>
</comment>
<protein>
    <submittedName>
        <fullName evidence="1">Uncharacterized protein</fullName>
    </submittedName>
</protein>
<accession>A0ACB8BCN8</accession>
<organism evidence="1 2">
    <name type="scientific">Leucogyrophana mollusca</name>
    <dbReference type="NCBI Taxonomy" id="85980"/>
    <lineage>
        <taxon>Eukaryota</taxon>
        <taxon>Fungi</taxon>
        <taxon>Dikarya</taxon>
        <taxon>Basidiomycota</taxon>
        <taxon>Agaricomycotina</taxon>
        <taxon>Agaricomycetes</taxon>
        <taxon>Agaricomycetidae</taxon>
        <taxon>Boletales</taxon>
        <taxon>Boletales incertae sedis</taxon>
        <taxon>Leucogyrophana</taxon>
    </lineage>
</organism>
<evidence type="ECO:0000313" key="1">
    <source>
        <dbReference type="EMBL" id="KAH7923259.1"/>
    </source>
</evidence>